<comment type="caution">
    <text evidence="2">The sequence shown here is derived from an EMBL/GenBank/DDBJ whole genome shotgun (WGS) entry which is preliminary data.</text>
</comment>
<feature type="compositionally biased region" description="Low complexity" evidence="1">
    <location>
        <begin position="62"/>
        <end position="75"/>
    </location>
</feature>
<feature type="region of interest" description="Disordered" evidence="1">
    <location>
        <begin position="1"/>
        <end position="20"/>
    </location>
</feature>
<dbReference type="Proteomes" id="UP001600424">
    <property type="component" value="Unassembled WGS sequence"/>
</dbReference>
<organism evidence="2 3">
    <name type="scientific">Streptomyces wedmorensis</name>
    <dbReference type="NCBI Taxonomy" id="43759"/>
    <lineage>
        <taxon>Bacteria</taxon>
        <taxon>Bacillati</taxon>
        <taxon>Actinomycetota</taxon>
        <taxon>Actinomycetes</taxon>
        <taxon>Kitasatosporales</taxon>
        <taxon>Streptomycetaceae</taxon>
        <taxon>Streptomyces</taxon>
    </lineage>
</organism>
<feature type="compositionally biased region" description="Low complexity" evidence="1">
    <location>
        <begin position="41"/>
        <end position="52"/>
    </location>
</feature>
<keyword evidence="3" id="KW-1185">Reference proteome</keyword>
<protein>
    <submittedName>
        <fullName evidence="2">Uncharacterized protein</fullName>
    </submittedName>
</protein>
<accession>A0ABW6J6H2</accession>
<proteinExistence type="predicted"/>
<evidence type="ECO:0000256" key="1">
    <source>
        <dbReference type="SAM" id="MobiDB-lite"/>
    </source>
</evidence>
<feature type="region of interest" description="Disordered" evidence="1">
    <location>
        <begin position="34"/>
        <end position="78"/>
    </location>
</feature>
<evidence type="ECO:0000313" key="3">
    <source>
        <dbReference type="Proteomes" id="UP001600424"/>
    </source>
</evidence>
<name>A0ABW6J6H2_STRWE</name>
<sequence>MTIYQRTSGGHVAESLRPVAGSPEAVELAALAEDPASGWRAVATEPPAAVEPEPSPDPVEPVGPTEAPEATEPPVKSAAKAEWVAYAVIQGAEEAEAEAATKDDLIRTYGGGEVSAADQ</sequence>
<gene>
    <name evidence="2" type="ORF">ACFQ63_38425</name>
</gene>
<reference evidence="2 3" key="1">
    <citation type="submission" date="2024-09" db="EMBL/GenBank/DDBJ databases">
        <title>The Natural Products Discovery Center: Release of the First 8490 Sequenced Strains for Exploring Actinobacteria Biosynthetic Diversity.</title>
        <authorList>
            <person name="Kalkreuter E."/>
            <person name="Kautsar S.A."/>
            <person name="Yang D."/>
            <person name="Bader C.D."/>
            <person name="Teijaro C.N."/>
            <person name="Fluegel L."/>
            <person name="Davis C.M."/>
            <person name="Simpson J.R."/>
            <person name="Lauterbach L."/>
            <person name="Steele A.D."/>
            <person name="Gui C."/>
            <person name="Meng S."/>
            <person name="Li G."/>
            <person name="Viehrig K."/>
            <person name="Ye F."/>
            <person name="Su P."/>
            <person name="Kiefer A.F."/>
            <person name="Nichols A."/>
            <person name="Cepeda A.J."/>
            <person name="Yan W."/>
            <person name="Fan B."/>
            <person name="Jiang Y."/>
            <person name="Adhikari A."/>
            <person name="Zheng C.-J."/>
            <person name="Schuster L."/>
            <person name="Cowan T.M."/>
            <person name="Smanski M.J."/>
            <person name="Chevrette M.G."/>
            <person name="De Carvalho L.P.S."/>
            <person name="Shen B."/>
        </authorList>
    </citation>
    <scope>NUCLEOTIDE SEQUENCE [LARGE SCALE GENOMIC DNA]</scope>
    <source>
        <strain evidence="2 3">NPDC056472</strain>
    </source>
</reference>
<dbReference type="RefSeq" id="WP_386253376.1">
    <property type="nucleotide sequence ID" value="NZ_JBHTRV010000055.1"/>
</dbReference>
<evidence type="ECO:0000313" key="2">
    <source>
        <dbReference type="EMBL" id="MFE5985548.1"/>
    </source>
</evidence>
<dbReference type="EMBL" id="JBHTRV010000055">
    <property type="protein sequence ID" value="MFE5985548.1"/>
    <property type="molecule type" value="Genomic_DNA"/>
</dbReference>